<accession>U4TRT0</accession>
<reference evidence="5" key="1">
    <citation type="journal article" date="2013" name="Genome Announc.">
        <title>Whole-Genome Sequencing of Lactobacillus shenzhenensis Strain LY-73T.</title>
        <authorList>
            <person name="Lin Z."/>
            <person name="Liu Z."/>
            <person name="Yang R."/>
            <person name="Zou Y."/>
            <person name="Wan D."/>
            <person name="Chen J."/>
            <person name="Guo M."/>
            <person name="Zhao J."/>
            <person name="Fang C."/>
            <person name="Yang R."/>
            <person name="Liu F."/>
        </authorList>
    </citation>
    <scope>NUCLEOTIDE SEQUENCE [LARGE SCALE GENOMIC DNA]</scope>
    <source>
        <strain evidence="5">LY-73</strain>
    </source>
</reference>
<organism evidence="4 5">
    <name type="scientific">Schleiferilactobacillus shenzhenensis LY-73</name>
    <dbReference type="NCBI Taxonomy" id="1231336"/>
    <lineage>
        <taxon>Bacteria</taxon>
        <taxon>Bacillati</taxon>
        <taxon>Bacillota</taxon>
        <taxon>Bacilli</taxon>
        <taxon>Lactobacillales</taxon>
        <taxon>Lactobacillaceae</taxon>
        <taxon>Schleiferilactobacillus</taxon>
    </lineage>
</organism>
<dbReference type="NCBIfam" id="NF033745">
    <property type="entry name" value="class_C_sortase"/>
    <property type="match status" value="1"/>
</dbReference>
<gene>
    <name evidence="4" type="ORF">L248_0792</name>
</gene>
<dbReference type="Gene3D" id="2.40.260.10">
    <property type="entry name" value="Sortase"/>
    <property type="match status" value="1"/>
</dbReference>
<sequence>MADTVLRRTHRRRTSIGIVLTYVISLTLLFGSAAVFTYPLVANWFANQARTTAVAHYDKELNRLSADQLKTMRAKAHQFNQNLWFKQIGQPIRKPVAYNTILQGVSLVGTIDIPAIDIKDMAIFPGTDENTLSKGLGTMRNTSFPIGGANTRSIITGHTGVENQVLFSDINTLKRGDVFFLHVLGKKLAYQVNSIQTVWPSDIKAVRLKENQDLVTLLTCTPPGINTWRLLVTGKRIPLKQAEQLPVVKRNLFSYQNLVLMGLALLVLLLIIWWIVRHRKKRKAAQARLASLSSIAERGGGYSRGAYSRHHGKGAR</sequence>
<name>U4TRT0_9LACO</name>
<dbReference type="eggNOG" id="COG3764">
    <property type="taxonomic scope" value="Bacteria"/>
</dbReference>
<dbReference type="RefSeq" id="WP_022530124.1">
    <property type="nucleotide sequence ID" value="NZ_KI271595.1"/>
</dbReference>
<feature type="transmembrane region" description="Helical" evidence="3">
    <location>
        <begin position="258"/>
        <end position="276"/>
    </location>
</feature>
<dbReference type="Pfam" id="PF04203">
    <property type="entry name" value="Sortase"/>
    <property type="match status" value="1"/>
</dbReference>
<dbReference type="InterPro" id="IPR042002">
    <property type="entry name" value="Sortase_C"/>
</dbReference>
<evidence type="ECO:0000256" key="2">
    <source>
        <dbReference type="PIRSR" id="PIRSR605754-1"/>
    </source>
</evidence>
<dbReference type="GO" id="GO:0016787">
    <property type="term" value="F:hydrolase activity"/>
    <property type="evidence" value="ECO:0007669"/>
    <property type="project" value="UniProtKB-KW"/>
</dbReference>
<dbReference type="NCBIfam" id="TIGR01076">
    <property type="entry name" value="sortase_fam"/>
    <property type="match status" value="1"/>
</dbReference>
<feature type="active site" description="Proton donor/acceptor" evidence="2">
    <location>
        <position position="158"/>
    </location>
</feature>
<dbReference type="InterPro" id="IPR005754">
    <property type="entry name" value="Sortase"/>
</dbReference>
<proteinExistence type="predicted"/>
<dbReference type="CDD" id="cd05827">
    <property type="entry name" value="Sortase_C"/>
    <property type="match status" value="1"/>
</dbReference>
<feature type="active site" description="Acyl-thioester intermediate" evidence="2">
    <location>
        <position position="220"/>
    </location>
</feature>
<protein>
    <submittedName>
        <fullName evidence="4">Uncharacterized protein</fullName>
    </submittedName>
</protein>
<evidence type="ECO:0000313" key="5">
    <source>
        <dbReference type="Proteomes" id="UP000030647"/>
    </source>
</evidence>
<evidence type="ECO:0000313" key="4">
    <source>
        <dbReference type="EMBL" id="ERL64608.1"/>
    </source>
</evidence>
<dbReference type="EMBL" id="KI271595">
    <property type="protein sequence ID" value="ERL64608.1"/>
    <property type="molecule type" value="Genomic_DNA"/>
</dbReference>
<keyword evidence="3" id="KW-0812">Transmembrane</keyword>
<evidence type="ECO:0000256" key="3">
    <source>
        <dbReference type="SAM" id="Phobius"/>
    </source>
</evidence>
<keyword evidence="5" id="KW-1185">Reference proteome</keyword>
<dbReference type="OrthoDB" id="1648028at2"/>
<evidence type="ECO:0000256" key="1">
    <source>
        <dbReference type="ARBA" id="ARBA00022801"/>
    </source>
</evidence>
<dbReference type="InterPro" id="IPR023365">
    <property type="entry name" value="Sortase_dom-sf"/>
</dbReference>
<keyword evidence="3" id="KW-1133">Transmembrane helix</keyword>
<dbReference type="STRING" id="1231336.L248_0792"/>
<dbReference type="HOGENOM" id="CLU_045680_1_1_9"/>
<dbReference type="Proteomes" id="UP000030647">
    <property type="component" value="Unassembled WGS sequence"/>
</dbReference>
<keyword evidence="1" id="KW-0378">Hydrolase</keyword>
<keyword evidence="3" id="KW-0472">Membrane</keyword>
<feature type="transmembrane region" description="Helical" evidence="3">
    <location>
        <begin position="16"/>
        <end position="41"/>
    </location>
</feature>
<dbReference type="AlphaFoldDB" id="U4TRT0"/>
<dbReference type="SUPFAM" id="SSF63817">
    <property type="entry name" value="Sortase"/>
    <property type="match status" value="1"/>
</dbReference>